<dbReference type="CDD" id="cd02440">
    <property type="entry name" value="AdoMet_MTases"/>
    <property type="match status" value="1"/>
</dbReference>
<dbReference type="EC" id="2.1.-.-" evidence="2"/>
<comment type="caution">
    <text evidence="2">The sequence shown here is derived from an EMBL/GenBank/DDBJ whole genome shotgun (WGS) entry which is preliminary data.</text>
</comment>
<dbReference type="RefSeq" id="WP_379954164.1">
    <property type="nucleotide sequence ID" value="NZ_JAUYVI010000001.1"/>
</dbReference>
<dbReference type="InterPro" id="IPR029063">
    <property type="entry name" value="SAM-dependent_MTases_sf"/>
</dbReference>
<dbReference type="PANTHER" id="PTHR43591">
    <property type="entry name" value="METHYLTRANSFERASE"/>
    <property type="match status" value="1"/>
</dbReference>
<accession>A0ABU0YGB4</accession>
<organism evidence="2 3">
    <name type="scientific">Dongia sedimenti</name>
    <dbReference type="NCBI Taxonomy" id="3064282"/>
    <lineage>
        <taxon>Bacteria</taxon>
        <taxon>Pseudomonadati</taxon>
        <taxon>Pseudomonadota</taxon>
        <taxon>Alphaproteobacteria</taxon>
        <taxon>Rhodospirillales</taxon>
        <taxon>Dongiaceae</taxon>
        <taxon>Dongia</taxon>
    </lineage>
</organism>
<feature type="domain" description="Methyltransferase type 11" evidence="1">
    <location>
        <begin position="131"/>
        <end position="240"/>
    </location>
</feature>
<dbReference type="EMBL" id="JAUYVI010000001">
    <property type="protein sequence ID" value="MDQ7246768.1"/>
    <property type="molecule type" value="Genomic_DNA"/>
</dbReference>
<evidence type="ECO:0000259" key="1">
    <source>
        <dbReference type="Pfam" id="PF08241"/>
    </source>
</evidence>
<dbReference type="Proteomes" id="UP001230156">
    <property type="component" value="Unassembled WGS sequence"/>
</dbReference>
<proteinExistence type="predicted"/>
<keyword evidence="2" id="KW-0489">Methyltransferase</keyword>
<protein>
    <submittedName>
        <fullName evidence="2">Class I SAM-dependent methyltransferase</fullName>
        <ecNumber evidence="2">2.1.-.-</ecNumber>
    </submittedName>
</protein>
<keyword evidence="3" id="KW-1185">Reference proteome</keyword>
<evidence type="ECO:0000313" key="3">
    <source>
        <dbReference type="Proteomes" id="UP001230156"/>
    </source>
</evidence>
<evidence type="ECO:0000313" key="2">
    <source>
        <dbReference type="EMBL" id="MDQ7246768.1"/>
    </source>
</evidence>
<dbReference type="GO" id="GO:0008168">
    <property type="term" value="F:methyltransferase activity"/>
    <property type="evidence" value="ECO:0007669"/>
    <property type="project" value="UniProtKB-KW"/>
</dbReference>
<name>A0ABU0YGB4_9PROT</name>
<dbReference type="Gene3D" id="3.40.50.150">
    <property type="entry name" value="Vaccinia Virus protein VP39"/>
    <property type="match status" value="1"/>
</dbReference>
<reference evidence="3" key="1">
    <citation type="submission" date="2023-08" db="EMBL/GenBank/DDBJ databases">
        <title>Rhodospirillaceae gen. nov., a novel taxon isolated from the Yangtze River Yuezi River estuary sludge.</title>
        <authorList>
            <person name="Ruan L."/>
        </authorList>
    </citation>
    <scope>NUCLEOTIDE SEQUENCE [LARGE SCALE GENOMIC DNA]</scope>
    <source>
        <strain evidence="3">R-7</strain>
    </source>
</reference>
<keyword evidence="2" id="KW-0808">Transferase</keyword>
<dbReference type="Pfam" id="PF08241">
    <property type="entry name" value="Methyltransf_11"/>
    <property type="match status" value="1"/>
</dbReference>
<dbReference type="InterPro" id="IPR013216">
    <property type="entry name" value="Methyltransf_11"/>
</dbReference>
<dbReference type="GO" id="GO:0032259">
    <property type="term" value="P:methylation"/>
    <property type="evidence" value="ECO:0007669"/>
    <property type="project" value="UniProtKB-KW"/>
</dbReference>
<dbReference type="SUPFAM" id="SSF53335">
    <property type="entry name" value="S-adenosyl-L-methionine-dependent methyltransferases"/>
    <property type="match status" value="1"/>
</dbReference>
<dbReference type="PANTHER" id="PTHR43591:SF24">
    <property type="entry name" value="2-METHOXY-6-POLYPRENYL-1,4-BENZOQUINOL METHYLASE, MITOCHONDRIAL"/>
    <property type="match status" value="1"/>
</dbReference>
<gene>
    <name evidence="2" type="ORF">Q8A70_03785</name>
</gene>
<sequence length="307" mass="34859">MIPLSPLEDLPLGVTRLEVERLFAPFVKTDDEAWAHRFAKRNRKIWRQYLDRRLFGWRKQSQRRKSAVAREYNNEWLSIDPRSYSLDAVPDKRSLWQWGNQLALASNRGGTRVRQLLLVRVIELLKPKRVLEVGCGNGINLLLLAGRFPETEFTGIDLTQEGPAAAQRVQQQNDLLPTHLQAFAPLSLHDPAAFKRVTFRNGDASALPFADKSFDLVITVLALEQMERIRDQALNEIARVSAGHAFMIEPFREANASGIARRYVVARDYLRARIADLPAHGMQPLWATTDMPQEAFLKACAVLARVG</sequence>